<evidence type="ECO:0000313" key="2">
    <source>
        <dbReference type="EMBL" id="QDT53878.1"/>
    </source>
</evidence>
<dbReference type="KEGG" id="ccos:Pan44_19040"/>
<protein>
    <submittedName>
        <fullName evidence="2">Uncharacterized protein</fullName>
    </submittedName>
</protein>
<name>A0A517SCM4_9PLAN</name>
<dbReference type="RefSeq" id="WP_145029451.1">
    <property type="nucleotide sequence ID" value="NZ_CP036271.1"/>
</dbReference>
<dbReference type="AlphaFoldDB" id="A0A517SCM4"/>
<dbReference type="InParanoid" id="A0A517SCM4"/>
<sequence length="115" mass="11885">MAKKAAAGNKSQAIRDALAAHPDKSPKDIADLLTEQGFKLNAQYVSTIKSNMNRKAGGGAVRVMRKKPGRPGRGGAGLSTSGGTLDAALALIKSAGGIEEARNVLATIEQIRLAF</sequence>
<dbReference type="OrthoDB" id="284479at2"/>
<evidence type="ECO:0000313" key="3">
    <source>
        <dbReference type="Proteomes" id="UP000315700"/>
    </source>
</evidence>
<gene>
    <name evidence="2" type="ORF">Pan44_19040</name>
</gene>
<evidence type="ECO:0000256" key="1">
    <source>
        <dbReference type="SAM" id="MobiDB-lite"/>
    </source>
</evidence>
<feature type="region of interest" description="Disordered" evidence="1">
    <location>
        <begin position="1"/>
        <end position="25"/>
    </location>
</feature>
<feature type="region of interest" description="Disordered" evidence="1">
    <location>
        <begin position="56"/>
        <end position="79"/>
    </location>
</feature>
<keyword evidence="3" id="KW-1185">Reference proteome</keyword>
<dbReference type="EMBL" id="CP036271">
    <property type="protein sequence ID" value="QDT53878.1"/>
    <property type="molecule type" value="Genomic_DNA"/>
</dbReference>
<accession>A0A517SCM4</accession>
<dbReference type="Proteomes" id="UP000315700">
    <property type="component" value="Chromosome"/>
</dbReference>
<organism evidence="2 3">
    <name type="scientific">Caulifigura coniformis</name>
    <dbReference type="NCBI Taxonomy" id="2527983"/>
    <lineage>
        <taxon>Bacteria</taxon>
        <taxon>Pseudomonadati</taxon>
        <taxon>Planctomycetota</taxon>
        <taxon>Planctomycetia</taxon>
        <taxon>Planctomycetales</taxon>
        <taxon>Planctomycetaceae</taxon>
        <taxon>Caulifigura</taxon>
    </lineage>
</organism>
<reference evidence="2 3" key="1">
    <citation type="submission" date="2019-02" db="EMBL/GenBank/DDBJ databases">
        <title>Deep-cultivation of Planctomycetes and their phenomic and genomic characterization uncovers novel biology.</title>
        <authorList>
            <person name="Wiegand S."/>
            <person name="Jogler M."/>
            <person name="Boedeker C."/>
            <person name="Pinto D."/>
            <person name="Vollmers J."/>
            <person name="Rivas-Marin E."/>
            <person name="Kohn T."/>
            <person name="Peeters S.H."/>
            <person name="Heuer A."/>
            <person name="Rast P."/>
            <person name="Oberbeckmann S."/>
            <person name="Bunk B."/>
            <person name="Jeske O."/>
            <person name="Meyerdierks A."/>
            <person name="Storesund J.E."/>
            <person name="Kallscheuer N."/>
            <person name="Luecker S."/>
            <person name="Lage O.M."/>
            <person name="Pohl T."/>
            <person name="Merkel B.J."/>
            <person name="Hornburger P."/>
            <person name="Mueller R.-W."/>
            <person name="Bruemmer F."/>
            <person name="Labrenz M."/>
            <person name="Spormann A.M."/>
            <person name="Op den Camp H."/>
            <person name="Overmann J."/>
            <person name="Amann R."/>
            <person name="Jetten M.S.M."/>
            <person name="Mascher T."/>
            <person name="Medema M.H."/>
            <person name="Devos D.P."/>
            <person name="Kaster A.-K."/>
            <person name="Ovreas L."/>
            <person name="Rohde M."/>
            <person name="Galperin M.Y."/>
            <person name="Jogler C."/>
        </authorList>
    </citation>
    <scope>NUCLEOTIDE SEQUENCE [LARGE SCALE GENOMIC DNA]</scope>
    <source>
        <strain evidence="2 3">Pan44</strain>
    </source>
</reference>
<proteinExistence type="predicted"/>